<dbReference type="RefSeq" id="WP_252760526.1">
    <property type="nucleotide sequence ID" value="NZ_JAMXLY010000012.1"/>
</dbReference>
<dbReference type="InterPro" id="IPR021428">
    <property type="entry name" value="DUF3078"/>
</dbReference>
<keyword evidence="1" id="KW-0732">Signal</keyword>
<proteinExistence type="predicted"/>
<keyword evidence="3" id="KW-1185">Reference proteome</keyword>
<comment type="caution">
    <text evidence="2">The sequence shown here is derived from an EMBL/GenBank/DDBJ whole genome shotgun (WGS) entry which is preliminary data.</text>
</comment>
<evidence type="ECO:0000256" key="1">
    <source>
        <dbReference type="SAM" id="SignalP"/>
    </source>
</evidence>
<evidence type="ECO:0000313" key="3">
    <source>
        <dbReference type="Proteomes" id="UP001204015"/>
    </source>
</evidence>
<name>A0ABT1BVT1_9BACT</name>
<feature type="chain" id="PRO_5045523882" evidence="1">
    <location>
        <begin position="20"/>
        <end position="440"/>
    </location>
</feature>
<sequence>MKYRFLIILLLVLAQGVNAQKTWNGFGNKHRGEPELVRNYMDSLRSYKNWLDTTSIEGVLAKDTLAARNHLLVQNRSYCLFTPLTFYYFPAVHSLELSPAADSGQVVDRFLDKTLMNVYLNHPQFVRQSEKVLIANSDNLDRLEPSAQQIHPDLVDIVSPKAKEPDEVPMNLLVRKPNFWTFQGDYYLQFMQNFVSSNWYKGGESNYSMLGSIVFQANYDNHRRFVWNHKLEMKLGFQNSRADSIHSMSATENMIRYTDKLGLQATKKWYYTFQTIATTQFTRTYKTNDPTIYAGFLSPFDVNFSIGMDYNVSWLKKKLTGTVHLAPIALDWTYVKLKDLATRYGVDEGKHSLVDYGSEFTVDLNWVVSNLIKWTTRLYGYTSYKKTELEWENTFVFQLSKLISCNLFVFPRFDDGVSRDLHHGYWQFKEYMSVGFSYSL</sequence>
<protein>
    <submittedName>
        <fullName evidence="2">DUF3078 domain-containing protein</fullName>
    </submittedName>
</protein>
<gene>
    <name evidence="2" type="ORF">NG821_04815</name>
</gene>
<dbReference type="Pfam" id="PF11276">
    <property type="entry name" value="DUF3078"/>
    <property type="match status" value="1"/>
</dbReference>
<dbReference type="Proteomes" id="UP001204015">
    <property type="component" value="Unassembled WGS sequence"/>
</dbReference>
<feature type="signal peptide" evidence="1">
    <location>
        <begin position="1"/>
        <end position="19"/>
    </location>
</feature>
<evidence type="ECO:0000313" key="2">
    <source>
        <dbReference type="EMBL" id="MCO6025166.1"/>
    </source>
</evidence>
<accession>A0ABT1BVT1</accession>
<dbReference type="EMBL" id="JAMXLY010000012">
    <property type="protein sequence ID" value="MCO6025166.1"/>
    <property type="molecule type" value="Genomic_DNA"/>
</dbReference>
<organism evidence="2 3">
    <name type="scientific">Segatella cerevisiae</name>
    <dbReference type="NCBI Taxonomy" id="2053716"/>
    <lineage>
        <taxon>Bacteria</taxon>
        <taxon>Pseudomonadati</taxon>
        <taxon>Bacteroidota</taxon>
        <taxon>Bacteroidia</taxon>
        <taxon>Bacteroidales</taxon>
        <taxon>Prevotellaceae</taxon>
        <taxon>Segatella</taxon>
    </lineage>
</organism>
<reference evidence="2 3" key="1">
    <citation type="submission" date="2022-06" db="EMBL/GenBank/DDBJ databases">
        <title>A taxonomic note on the genus Prevotella: Description of four novel genera and emended description of the genera Hallella and Xylanibacter.</title>
        <authorList>
            <person name="Hitch T.C.A."/>
        </authorList>
    </citation>
    <scope>NUCLEOTIDE SEQUENCE [LARGE SCALE GENOMIC DNA]</scope>
    <source>
        <strain evidence="2 3">DSM 100619</strain>
    </source>
</reference>